<dbReference type="Proteomes" id="UP001447188">
    <property type="component" value="Unassembled WGS sequence"/>
</dbReference>
<name>A0ABR3GCL3_9PEZI</name>
<feature type="compositionally biased region" description="Basic and acidic residues" evidence="1">
    <location>
        <begin position="171"/>
        <end position="194"/>
    </location>
</feature>
<protein>
    <submittedName>
        <fullName evidence="2">Uncharacterized protein</fullName>
    </submittedName>
</protein>
<organism evidence="2 3">
    <name type="scientific">Discina gigas</name>
    <dbReference type="NCBI Taxonomy" id="1032678"/>
    <lineage>
        <taxon>Eukaryota</taxon>
        <taxon>Fungi</taxon>
        <taxon>Dikarya</taxon>
        <taxon>Ascomycota</taxon>
        <taxon>Pezizomycotina</taxon>
        <taxon>Pezizomycetes</taxon>
        <taxon>Pezizales</taxon>
        <taxon>Discinaceae</taxon>
        <taxon>Discina</taxon>
    </lineage>
</organism>
<dbReference type="PANTHER" id="PTHR16291:SF0">
    <property type="entry name" value="NUCLEAR CAP-BINDING PROTEIN SUBUNIT 3"/>
    <property type="match status" value="1"/>
</dbReference>
<feature type="compositionally biased region" description="Basic and acidic residues" evidence="1">
    <location>
        <begin position="345"/>
        <end position="376"/>
    </location>
</feature>
<dbReference type="EMBL" id="JBBBZM010000130">
    <property type="protein sequence ID" value="KAL0633296.1"/>
    <property type="molecule type" value="Genomic_DNA"/>
</dbReference>
<comment type="caution">
    <text evidence="2">The sequence shown here is derived from an EMBL/GenBank/DDBJ whole genome shotgun (WGS) entry which is preliminary data.</text>
</comment>
<accession>A0ABR3GCL3</accession>
<feature type="compositionally biased region" description="Basic and acidic residues" evidence="1">
    <location>
        <begin position="279"/>
        <end position="305"/>
    </location>
</feature>
<feature type="compositionally biased region" description="Basic and acidic residues" evidence="1">
    <location>
        <begin position="247"/>
        <end position="267"/>
    </location>
</feature>
<sequence>MAANPFAPVPPPQTIAQGNVQIDYDDDDILMDYDDGPQGPIPTAMINGNGAGDQMMEVEATGFTQDDASQLAPEKVYLRGVDSMSTGNVKAFVAEHFTEFEIAKVEWIDDSSCNLIYSSPEGALSALNALQTVVQELPVFALRPAKSASTHPDSHLEIRIATQNDRKVKGARDRSRYYLFHPEEDRQEKLERQRRDTRRPDRRRHTDSADDDDTRDYERRYYDSREHSRRRDGASVEVYTENFYDDDTPRRREHSSDRDRSCSPGRERTRRQRSPIELFPERRSREPMEAYPAPERRREQRELFPERAGPSRRSREEEYESGRLKDEPVELFPMKPAASSGGPRLRLEHPAPLEKRVELFPEKVAPRGSRRPEALENRITMPARPFKDRNTSADESGGEREGGGFKIKGRGRDKGDGDDLFAEKLRAVKGEGLVTGIGRRGQRNRAEDMFG</sequence>
<feature type="compositionally biased region" description="Basic residues" evidence="1">
    <location>
        <begin position="195"/>
        <end position="205"/>
    </location>
</feature>
<evidence type="ECO:0000313" key="2">
    <source>
        <dbReference type="EMBL" id="KAL0633296.1"/>
    </source>
</evidence>
<dbReference type="InterPro" id="IPR019416">
    <property type="entry name" value="NCBP3"/>
</dbReference>
<keyword evidence="3" id="KW-1185">Reference proteome</keyword>
<dbReference type="Pfam" id="PF10309">
    <property type="entry name" value="NCBP3"/>
    <property type="match status" value="1"/>
</dbReference>
<feature type="region of interest" description="Disordered" evidence="1">
    <location>
        <begin position="171"/>
        <end position="418"/>
    </location>
</feature>
<feature type="compositionally biased region" description="Basic and acidic residues" evidence="1">
    <location>
        <begin position="313"/>
        <end position="328"/>
    </location>
</feature>
<feature type="compositionally biased region" description="Basic and acidic residues" evidence="1">
    <location>
        <begin position="385"/>
        <end position="403"/>
    </location>
</feature>
<feature type="compositionally biased region" description="Basic and acidic residues" evidence="1">
    <location>
        <begin position="216"/>
        <end position="234"/>
    </location>
</feature>
<evidence type="ECO:0000313" key="3">
    <source>
        <dbReference type="Proteomes" id="UP001447188"/>
    </source>
</evidence>
<gene>
    <name evidence="2" type="ORF">Q9L58_007801</name>
</gene>
<reference evidence="2 3" key="1">
    <citation type="submission" date="2024-02" db="EMBL/GenBank/DDBJ databases">
        <title>Discinaceae phylogenomics.</title>
        <authorList>
            <person name="Dirks A.C."/>
            <person name="James T.Y."/>
        </authorList>
    </citation>
    <scope>NUCLEOTIDE SEQUENCE [LARGE SCALE GENOMIC DNA]</scope>
    <source>
        <strain evidence="2 3">ACD0624</strain>
    </source>
</reference>
<dbReference type="PANTHER" id="PTHR16291">
    <property type="entry name" value="NUCLEAR CAP-BINDING PROTEIN SUBUNIT 3"/>
    <property type="match status" value="1"/>
</dbReference>
<proteinExistence type="predicted"/>
<evidence type="ECO:0000256" key="1">
    <source>
        <dbReference type="SAM" id="MobiDB-lite"/>
    </source>
</evidence>